<evidence type="ECO:0000313" key="7">
    <source>
        <dbReference type="EMBL" id="ACU60340.1"/>
    </source>
</evidence>
<keyword evidence="3" id="KW-0326">Glycosidase</keyword>
<dbReference type="InterPro" id="IPR006103">
    <property type="entry name" value="Glyco_hydro_2_cat"/>
</dbReference>
<dbReference type="InterPro" id="IPR006102">
    <property type="entry name" value="Ig-like_GH2"/>
</dbReference>
<feature type="signal peptide" evidence="5">
    <location>
        <begin position="1"/>
        <end position="25"/>
    </location>
</feature>
<feature type="chain" id="PRO_5037686369" evidence="5">
    <location>
        <begin position="26"/>
        <end position="984"/>
    </location>
</feature>
<dbReference type="PROSITE" id="PS50022">
    <property type="entry name" value="FA58C_3"/>
    <property type="match status" value="1"/>
</dbReference>
<dbReference type="SUPFAM" id="SSF49785">
    <property type="entry name" value="Galactose-binding domain-like"/>
    <property type="match status" value="2"/>
</dbReference>
<reference evidence="7 8" key="2">
    <citation type="journal article" date="2010" name="Stand. Genomic Sci.">
        <title>Complete genome sequence of Chitinophaga pinensis type strain (UQM 2034).</title>
        <authorList>
            <person name="Glavina Del Rio T."/>
            <person name="Abt B."/>
            <person name="Spring S."/>
            <person name="Lapidus A."/>
            <person name="Nolan M."/>
            <person name="Tice H."/>
            <person name="Copeland A."/>
            <person name="Cheng J.F."/>
            <person name="Chen F."/>
            <person name="Bruce D."/>
            <person name="Goodwin L."/>
            <person name="Pitluck S."/>
            <person name="Ivanova N."/>
            <person name="Mavromatis K."/>
            <person name="Mikhailova N."/>
            <person name="Pati A."/>
            <person name="Chen A."/>
            <person name="Palaniappan K."/>
            <person name="Land M."/>
            <person name="Hauser L."/>
            <person name="Chang Y.J."/>
            <person name="Jeffries C.D."/>
            <person name="Chain P."/>
            <person name="Saunders E."/>
            <person name="Detter J.C."/>
            <person name="Brettin T."/>
            <person name="Rohde M."/>
            <person name="Goker M."/>
            <person name="Bristow J."/>
            <person name="Eisen J.A."/>
            <person name="Markowitz V."/>
            <person name="Hugenholtz P."/>
            <person name="Kyrpides N.C."/>
            <person name="Klenk H.P."/>
            <person name="Lucas S."/>
        </authorList>
    </citation>
    <scope>NUCLEOTIDE SEQUENCE [LARGE SCALE GENOMIC DNA]</scope>
    <source>
        <strain evidence="8">ATCC 43595 / DSM 2588 / LMG 13176 / NBRC 15968 / NCIMB 11800 / UQM 2034</strain>
    </source>
</reference>
<keyword evidence="2" id="KW-0378">Hydrolase</keyword>
<dbReference type="Gene3D" id="3.20.20.80">
    <property type="entry name" value="Glycosidases"/>
    <property type="match status" value="1"/>
</dbReference>
<evidence type="ECO:0000256" key="5">
    <source>
        <dbReference type="SAM" id="SignalP"/>
    </source>
</evidence>
<name>A0A979G3U8_CHIPD</name>
<dbReference type="InterPro" id="IPR013783">
    <property type="entry name" value="Ig-like_fold"/>
</dbReference>
<dbReference type="InterPro" id="IPR008979">
    <property type="entry name" value="Galactose-bd-like_sf"/>
</dbReference>
<reference evidence="8" key="1">
    <citation type="submission" date="2009-08" db="EMBL/GenBank/DDBJ databases">
        <title>The complete genome of Chitinophaga pinensis DSM 2588.</title>
        <authorList>
            <consortium name="US DOE Joint Genome Institute (JGI-PGF)"/>
            <person name="Lucas S."/>
            <person name="Copeland A."/>
            <person name="Lapidus A."/>
            <person name="Glavina del Rio T."/>
            <person name="Dalin E."/>
            <person name="Tice H."/>
            <person name="Bruce D."/>
            <person name="Goodwin L."/>
            <person name="Pitluck S."/>
            <person name="Kyrpides N."/>
            <person name="Mavromatis K."/>
            <person name="Ivanova N."/>
            <person name="Mikhailova N."/>
            <person name="Sims D."/>
            <person name="Meinche L."/>
            <person name="Brettin T."/>
            <person name="Detter J.C."/>
            <person name="Han C."/>
            <person name="Larimer F."/>
            <person name="Land M."/>
            <person name="Hauser L."/>
            <person name="Markowitz V."/>
            <person name="Cheng J.-F."/>
            <person name="Hugenholtz P."/>
            <person name="Woyke T."/>
            <person name="Wu D."/>
            <person name="Spring S."/>
            <person name="Klenk H.-P."/>
            <person name="Eisen J.A."/>
        </authorList>
    </citation>
    <scope>NUCLEOTIDE SEQUENCE [LARGE SCALE GENOMIC DNA]</scope>
    <source>
        <strain evidence="8">ATCC 43595 / DSM 2588 / LMG 13176 / NBRC 15968 / NCIMB 11800 / UQM 2034</strain>
    </source>
</reference>
<keyword evidence="5" id="KW-0732">Signal</keyword>
<dbReference type="InterPro" id="IPR041351">
    <property type="entry name" value="Ig_GlcNase"/>
</dbReference>
<accession>A0A979G3U8</accession>
<dbReference type="SUPFAM" id="SSF51445">
    <property type="entry name" value="(Trans)glycosidases"/>
    <property type="match status" value="1"/>
</dbReference>
<dbReference type="Pfam" id="PF00703">
    <property type="entry name" value="Glyco_hydro_2"/>
    <property type="match status" value="1"/>
</dbReference>
<evidence type="ECO:0000256" key="1">
    <source>
        <dbReference type="ARBA" id="ARBA00007401"/>
    </source>
</evidence>
<organism evidence="7 8">
    <name type="scientific">Chitinophaga pinensis (strain ATCC 43595 / DSM 2588 / LMG 13176 / NBRC 15968 / NCIMB 11800 / UQM 2034)</name>
    <dbReference type="NCBI Taxonomy" id="485918"/>
    <lineage>
        <taxon>Bacteria</taxon>
        <taxon>Pseudomonadati</taxon>
        <taxon>Bacteroidota</taxon>
        <taxon>Chitinophagia</taxon>
        <taxon>Chitinophagales</taxon>
        <taxon>Chitinophagaceae</taxon>
        <taxon>Chitinophaga</taxon>
    </lineage>
</organism>
<dbReference type="PANTHER" id="PTHR43536">
    <property type="entry name" value="MANNOSYLGLYCOPROTEIN ENDO-BETA-MANNOSIDASE"/>
    <property type="match status" value="1"/>
</dbReference>
<dbReference type="EMBL" id="CP001699">
    <property type="protein sequence ID" value="ACU60340.1"/>
    <property type="molecule type" value="Genomic_DNA"/>
</dbReference>
<proteinExistence type="inferred from homology"/>
<dbReference type="GO" id="GO:0004553">
    <property type="term" value="F:hydrolase activity, hydrolyzing O-glycosyl compounds"/>
    <property type="evidence" value="ECO:0007669"/>
    <property type="project" value="InterPro"/>
</dbReference>
<dbReference type="Pfam" id="PF18368">
    <property type="entry name" value="Ig_GlcNase"/>
    <property type="match status" value="1"/>
</dbReference>
<evidence type="ECO:0000313" key="8">
    <source>
        <dbReference type="Proteomes" id="UP000002215"/>
    </source>
</evidence>
<dbReference type="AlphaFoldDB" id="A0A979G3U8"/>
<dbReference type="Pfam" id="PF22666">
    <property type="entry name" value="Glyco_hydro_2_N2"/>
    <property type="match status" value="1"/>
</dbReference>
<gene>
    <name evidence="7" type="ordered locus">Cpin_2861</name>
</gene>
<dbReference type="InterPro" id="IPR000421">
    <property type="entry name" value="FA58C"/>
</dbReference>
<dbReference type="GO" id="GO:0005975">
    <property type="term" value="P:carbohydrate metabolic process"/>
    <property type="evidence" value="ECO:0007669"/>
    <property type="project" value="InterPro"/>
</dbReference>
<dbReference type="Pfam" id="PF00754">
    <property type="entry name" value="F5_F8_type_C"/>
    <property type="match status" value="1"/>
</dbReference>
<evidence type="ECO:0000259" key="6">
    <source>
        <dbReference type="PROSITE" id="PS50022"/>
    </source>
</evidence>
<evidence type="ECO:0000256" key="3">
    <source>
        <dbReference type="ARBA" id="ARBA00023295"/>
    </source>
</evidence>
<feature type="compositionally biased region" description="Polar residues" evidence="4">
    <location>
        <begin position="726"/>
        <end position="743"/>
    </location>
</feature>
<dbReference type="PANTHER" id="PTHR43536:SF1">
    <property type="entry name" value="MANNOSYLGLYCOPROTEIN ENDO-BETA-MANNOSIDASE"/>
    <property type="match status" value="1"/>
</dbReference>
<dbReference type="Gene3D" id="2.60.120.260">
    <property type="entry name" value="Galactose-binding domain-like"/>
    <property type="match status" value="2"/>
</dbReference>
<evidence type="ECO:0000256" key="4">
    <source>
        <dbReference type="SAM" id="MobiDB-lite"/>
    </source>
</evidence>
<dbReference type="KEGG" id="cpi:Cpin_2861"/>
<feature type="region of interest" description="Disordered" evidence="4">
    <location>
        <begin position="724"/>
        <end position="743"/>
    </location>
</feature>
<comment type="similarity">
    <text evidence="1">Belongs to the glycosyl hydrolase 2 family.</text>
</comment>
<dbReference type="InterPro" id="IPR036156">
    <property type="entry name" value="Beta-gal/glucu_dom_sf"/>
</dbReference>
<dbReference type="Proteomes" id="UP000002215">
    <property type="component" value="Chromosome"/>
</dbReference>
<dbReference type="SUPFAM" id="SSF49303">
    <property type="entry name" value="beta-Galactosidase/glucuronidase domain"/>
    <property type="match status" value="3"/>
</dbReference>
<dbReference type="InterPro" id="IPR043534">
    <property type="entry name" value="EBDG/EBM"/>
</dbReference>
<dbReference type="InterPro" id="IPR054593">
    <property type="entry name" value="Beta-mannosidase-like_N2"/>
</dbReference>
<dbReference type="Pfam" id="PF02836">
    <property type="entry name" value="Glyco_hydro_2_C"/>
    <property type="match status" value="1"/>
</dbReference>
<sequence>MTGMNHLLGRALVVMAALGFPTVVAAQVNTVSLGSSDQQIWYVKSAAETGTNAKDSQLQTSDWTKAIVPGTTFSSFVAAGKEEDPNFGDNIYKVDRSKYDRDFWYRTTFKIPAAYAQKRVWLNFNGVNRKASVYLNGKLLGNLDGFMDRGHFDITDDAVTNGDNVLAVLVSIPIQPLANVGSPNYVASAGWDWIPYVPGLNSGITDKVFLSASGDLSIQDPWVRTDLPTNAKAYVSLSMQVKNSASKDVDGTLQGTIMPGNIQFSQKVRVNRNSTKDISFTKRDFEQLILNNPRLWWPNGYGAPNLYELDLKLTVGDNISDEKQVKFGVKRYSYDTTGDVLHIAINGTPVFIKGGNWGMSEYMLRCRGAEYDTKVRLHKEMNFNMIRNWIGLTTDEEFYEACDKYGIMVWDEFWLNSNPNLPADLQAFNANAIEKIKRVRNHPAVAIWCADNEGWPEPPLNNWLREDVRVFDKGDRFYQPNSHAEGLTGSGPWMAKDPRYYFTAYPTGLGGNKGWGMRSEIGTAVFVNIESFKKFMPQEKWWPRNEMWNQHFFGPNAFNAGPDEYDQMISRGYGKPEGIEDYCRKAQFVNLESNKAMYEGWLDHIGEDAAGVMTWMSQSAYPSMVWQTYDYYYDLTGAYFGAKKACEPLHIQWNPVTNAIKVVNTTRSEVTDLTASAEIYNLDGRIVKQYSKSAQISSPAYSAGEAFKLDLTPDQTDLARGKKMFASSSQDGDPSATNDGNAQTRWASRYNDDEWICVDLGKTAVVNGVGLNWEEAYAKSFKIEVSDDNSRWQQVYRTDEGRVGQQKIVFPEVSARYVRMHGIERGSWWGYSLFDFEVYQGDVASAGLSDVHFIKLKLAGKDGRPISENFYWRGNKRKDYSALNTLGKAELKVQYKTTKADGKTYVTATINNPVSSASAAFGIRLLLTGATDGKQILPAIFSDNYFSLMNGETKTVTIEFDSNAVGKDGFKLTAEPFNNHIVRK</sequence>
<evidence type="ECO:0000256" key="2">
    <source>
        <dbReference type="ARBA" id="ARBA00022801"/>
    </source>
</evidence>
<protein>
    <submittedName>
        <fullName evidence="7">Coagulation factor 5/8 type domain protein</fullName>
    </submittedName>
</protein>
<dbReference type="InterPro" id="IPR017853">
    <property type="entry name" value="GH"/>
</dbReference>
<dbReference type="Gene3D" id="2.60.40.10">
    <property type="entry name" value="Immunoglobulins"/>
    <property type="match status" value="4"/>
</dbReference>
<feature type="domain" description="F5/8 type C" evidence="6">
    <location>
        <begin position="706"/>
        <end position="841"/>
    </location>
</feature>